<reference evidence="1 2" key="1">
    <citation type="submission" date="2023-11" db="EMBL/GenBank/DDBJ databases">
        <title>First isolation, identification, and characterization of non-pathogenic Epilithonimonas ginsengisoli isolated from diseased farmed rainbow trout (Oncorhynchus mykiss) in Chile.</title>
        <authorList>
            <person name="Miranda C.D."/>
            <person name="Irgang R."/>
            <person name="Concha C."/>
            <person name="Rojas R."/>
            <person name="Avendano R."/>
        </authorList>
    </citation>
    <scope>NUCLEOTIDE SEQUENCE [LARGE SCALE GENOMIC DNA]</scope>
    <source>
        <strain evidence="1 2">FP99</strain>
    </source>
</reference>
<evidence type="ECO:0008006" key="3">
    <source>
        <dbReference type="Google" id="ProtNLM"/>
    </source>
</evidence>
<organism evidence="1 2">
    <name type="scientific">Epilithonimonas ginsengisoli</name>
    <dbReference type="NCBI Taxonomy" id="1245592"/>
    <lineage>
        <taxon>Bacteria</taxon>
        <taxon>Pseudomonadati</taxon>
        <taxon>Bacteroidota</taxon>
        <taxon>Flavobacteriia</taxon>
        <taxon>Flavobacteriales</taxon>
        <taxon>Weeksellaceae</taxon>
        <taxon>Chryseobacterium group</taxon>
        <taxon>Epilithonimonas</taxon>
    </lineage>
</organism>
<proteinExistence type="predicted"/>
<dbReference type="EMBL" id="JAMXLT020000002">
    <property type="protein sequence ID" value="MDW8547707.1"/>
    <property type="molecule type" value="Genomic_DNA"/>
</dbReference>
<sequence>MKHKGHLISFIWIFLLISSCNKISHIEKDKLTKKTFYFMEIGRKDISEVQFPDYWNIQAYNDIEAPPITKEAHYFEEKLNDLDYFDSVKGRLIKTKIYNNLLTKKNQKIDSLFVLDSISNKDITFVYIKSYKTENGNYEIPPTFQDIDLLIFSKSKFKEKVNIYSYLNYPYAVGMRLGYLNNQGDLYVKEFETDEEKTTFVKEEHIQISEDGNVKLVSSVKKPKIKNLEEIIENTKYSIDWKGHYTITTKAISRYDNLEIDLLYSITVKSNDTAILSIGADSVQDYGCEGSFKLTNENDILHAKGGKCDPVYEFDFFLKKENGKYYIKSKQFLNPDWQILNKDL</sequence>
<accession>A0ABU4JDI1</accession>
<dbReference type="PROSITE" id="PS51257">
    <property type="entry name" value="PROKAR_LIPOPROTEIN"/>
    <property type="match status" value="1"/>
</dbReference>
<dbReference type="RefSeq" id="WP_063968522.1">
    <property type="nucleotide sequence ID" value="NZ_JAMXLT020000002.1"/>
</dbReference>
<comment type="caution">
    <text evidence="1">The sequence shown here is derived from an EMBL/GenBank/DDBJ whole genome shotgun (WGS) entry which is preliminary data.</text>
</comment>
<name>A0ABU4JDI1_9FLAO</name>
<evidence type="ECO:0000313" key="2">
    <source>
        <dbReference type="Proteomes" id="UP001204439"/>
    </source>
</evidence>
<dbReference type="Proteomes" id="UP001204439">
    <property type="component" value="Unassembled WGS sequence"/>
</dbReference>
<gene>
    <name evidence="1" type="ORF">NG800_002215</name>
</gene>
<protein>
    <recommendedName>
        <fullName evidence="3">Lipoprotein</fullName>
    </recommendedName>
</protein>
<evidence type="ECO:0000313" key="1">
    <source>
        <dbReference type="EMBL" id="MDW8547707.1"/>
    </source>
</evidence>
<keyword evidence="2" id="KW-1185">Reference proteome</keyword>